<comment type="similarity">
    <text evidence="4">Belongs to the metallo-beta-lactamase superfamily. Glyoxalase II family.</text>
</comment>
<sequence length="324" mass="36387">MHFTQGLFRIVCKSLFNKDIIINHVQQNFFKFNLKLSPSPYQQFVSFTQYSTMAVEGPCHFNYGSFTVDLVPALGDNYMYVVIDKASNIAAVIDPVEPDKVLDVVKKSNADLKFVWTTHHHWDHAGGNVKLVEKVPHVEVFGGGDNVDAVTRIVKDNEQFTLGNETFITAIHTPCHTTTSICYNVHNKDRSSDVVFTGDTLFIAGAGKFFEGNGADMNNNLNVKLAKLPDKCEVFCGHEYTVSNLQFAQHMEPDNVKIRDKLTWAKNKRSGMNPTVPSTIGDEKQTNPFMRIMQPEFNALASQCNGNLDKVMDLVREKKNAFKG</sequence>
<dbReference type="EMBL" id="HBUF01150904">
    <property type="protein sequence ID" value="CAG6648222.1"/>
    <property type="molecule type" value="Transcribed_RNA"/>
</dbReference>
<dbReference type="EMBL" id="HBUF01150900">
    <property type="protein sequence ID" value="CAG6648214.1"/>
    <property type="molecule type" value="Transcribed_RNA"/>
</dbReference>
<dbReference type="InterPro" id="IPR036866">
    <property type="entry name" value="RibonucZ/Hydroxyglut_hydro"/>
</dbReference>
<dbReference type="HAMAP" id="MF_01374">
    <property type="entry name" value="Glyoxalase_2"/>
    <property type="match status" value="1"/>
</dbReference>
<dbReference type="InterPro" id="IPR032282">
    <property type="entry name" value="HAGH_C"/>
</dbReference>
<comment type="pathway">
    <text evidence="3">Secondary metabolite metabolism; methylglyoxal degradation; (R)-lactate from methylglyoxal: step 2/2.</text>
</comment>
<dbReference type="NCBIfam" id="TIGR03413">
    <property type="entry name" value="GSH_gloB"/>
    <property type="match status" value="1"/>
</dbReference>
<evidence type="ECO:0000256" key="8">
    <source>
        <dbReference type="ARBA" id="ARBA00022833"/>
    </source>
</evidence>
<evidence type="ECO:0000259" key="10">
    <source>
        <dbReference type="SMART" id="SM00849"/>
    </source>
</evidence>
<comment type="cofactor">
    <cofactor evidence="2">
        <name>Zn(2+)</name>
        <dbReference type="ChEBI" id="CHEBI:29105"/>
    </cofactor>
</comment>
<keyword evidence="6" id="KW-0479">Metal-binding</keyword>
<dbReference type="GO" id="GO:0019243">
    <property type="term" value="P:methylglyoxal catabolic process to D-lactate via S-lactoyl-glutathione"/>
    <property type="evidence" value="ECO:0007669"/>
    <property type="project" value="InterPro"/>
</dbReference>
<evidence type="ECO:0000256" key="7">
    <source>
        <dbReference type="ARBA" id="ARBA00022801"/>
    </source>
</evidence>
<evidence type="ECO:0000256" key="9">
    <source>
        <dbReference type="ARBA" id="ARBA00031044"/>
    </source>
</evidence>
<evidence type="ECO:0000256" key="6">
    <source>
        <dbReference type="ARBA" id="ARBA00022723"/>
    </source>
</evidence>
<dbReference type="Gene3D" id="3.60.15.10">
    <property type="entry name" value="Ribonuclease Z/Hydroxyacylglutathione hydrolase-like"/>
    <property type="match status" value="1"/>
</dbReference>
<protein>
    <recommendedName>
        <fullName evidence="5">hydroxyacylglutathione hydrolase</fullName>
        <ecNumber evidence="5">3.1.2.6</ecNumber>
    </recommendedName>
    <alternativeName>
        <fullName evidence="9">Glyoxalase II</fullName>
    </alternativeName>
</protein>
<feature type="domain" description="Metallo-beta-lactamase" evidence="10">
    <location>
        <begin position="76"/>
        <end position="238"/>
    </location>
</feature>
<dbReference type="GO" id="GO:0046872">
    <property type="term" value="F:metal ion binding"/>
    <property type="evidence" value="ECO:0007669"/>
    <property type="project" value="UniProtKB-KW"/>
</dbReference>
<dbReference type="InterPro" id="IPR035680">
    <property type="entry name" value="Clx_II_MBL"/>
</dbReference>
<evidence type="ECO:0000313" key="11">
    <source>
        <dbReference type="EMBL" id="CAG6648222.1"/>
    </source>
</evidence>
<dbReference type="GO" id="GO:0004416">
    <property type="term" value="F:hydroxyacylglutathione hydrolase activity"/>
    <property type="evidence" value="ECO:0007669"/>
    <property type="project" value="UniProtKB-EC"/>
</dbReference>
<evidence type="ECO:0000256" key="3">
    <source>
        <dbReference type="ARBA" id="ARBA00004963"/>
    </source>
</evidence>
<keyword evidence="7 11" id="KW-0378">Hydrolase</keyword>
<reference evidence="11" key="1">
    <citation type="submission" date="2021-05" db="EMBL/GenBank/DDBJ databases">
        <authorList>
            <person name="Alioto T."/>
            <person name="Alioto T."/>
            <person name="Gomez Garrido J."/>
        </authorList>
    </citation>
    <scope>NUCLEOTIDE SEQUENCE</scope>
</reference>
<dbReference type="SUPFAM" id="SSF56281">
    <property type="entry name" value="Metallo-hydrolase/oxidoreductase"/>
    <property type="match status" value="1"/>
</dbReference>
<comment type="catalytic activity">
    <reaction evidence="1">
        <text>an S-(2-hydroxyacyl)glutathione + H2O = a 2-hydroxy carboxylate + glutathione + H(+)</text>
        <dbReference type="Rhea" id="RHEA:21864"/>
        <dbReference type="ChEBI" id="CHEBI:15377"/>
        <dbReference type="ChEBI" id="CHEBI:15378"/>
        <dbReference type="ChEBI" id="CHEBI:57925"/>
        <dbReference type="ChEBI" id="CHEBI:58896"/>
        <dbReference type="ChEBI" id="CHEBI:71261"/>
        <dbReference type="EC" id="3.1.2.6"/>
    </reaction>
</comment>
<proteinExistence type="inferred from homology"/>
<dbReference type="CDD" id="cd07723">
    <property type="entry name" value="hydroxyacylglutathione_hydrolase_MBL-fold"/>
    <property type="match status" value="1"/>
</dbReference>
<dbReference type="PANTHER" id="PTHR11935:SF94">
    <property type="entry name" value="TENZING NORGAY, ISOFORM C"/>
    <property type="match status" value="1"/>
</dbReference>
<dbReference type="AlphaFoldDB" id="A0A8D8RGI1"/>
<evidence type="ECO:0000256" key="5">
    <source>
        <dbReference type="ARBA" id="ARBA00011917"/>
    </source>
</evidence>
<dbReference type="GO" id="GO:0031123">
    <property type="term" value="P:RNA 3'-end processing"/>
    <property type="evidence" value="ECO:0007669"/>
    <property type="project" value="UniProtKB-ARBA"/>
</dbReference>
<evidence type="ECO:0000256" key="1">
    <source>
        <dbReference type="ARBA" id="ARBA00001623"/>
    </source>
</evidence>
<name>A0A8D8RGI1_9HEMI</name>
<dbReference type="InterPro" id="IPR017782">
    <property type="entry name" value="Hydroxyacylglutathione_Hdrlase"/>
</dbReference>
<dbReference type="EC" id="3.1.2.6" evidence="5"/>
<accession>A0A8D8RGI1</accession>
<dbReference type="Pfam" id="PF00753">
    <property type="entry name" value="Lactamase_B"/>
    <property type="match status" value="1"/>
</dbReference>
<keyword evidence="8" id="KW-0862">Zinc</keyword>
<organism evidence="11">
    <name type="scientific">Cacopsylla melanoneura</name>
    <dbReference type="NCBI Taxonomy" id="428564"/>
    <lineage>
        <taxon>Eukaryota</taxon>
        <taxon>Metazoa</taxon>
        <taxon>Ecdysozoa</taxon>
        <taxon>Arthropoda</taxon>
        <taxon>Hexapoda</taxon>
        <taxon>Insecta</taxon>
        <taxon>Pterygota</taxon>
        <taxon>Neoptera</taxon>
        <taxon>Paraneoptera</taxon>
        <taxon>Hemiptera</taxon>
        <taxon>Sternorrhyncha</taxon>
        <taxon>Psylloidea</taxon>
        <taxon>Psyllidae</taxon>
        <taxon>Psyllinae</taxon>
        <taxon>Cacopsylla</taxon>
    </lineage>
</organism>
<evidence type="ECO:0000256" key="2">
    <source>
        <dbReference type="ARBA" id="ARBA00001947"/>
    </source>
</evidence>
<dbReference type="InterPro" id="IPR001279">
    <property type="entry name" value="Metallo-B-lactamas"/>
</dbReference>
<dbReference type="SMART" id="SM00849">
    <property type="entry name" value="Lactamase_B"/>
    <property type="match status" value="1"/>
</dbReference>
<dbReference type="Pfam" id="PF16123">
    <property type="entry name" value="HAGH_C"/>
    <property type="match status" value="1"/>
</dbReference>
<evidence type="ECO:0000256" key="4">
    <source>
        <dbReference type="ARBA" id="ARBA00006759"/>
    </source>
</evidence>
<dbReference type="PANTHER" id="PTHR11935">
    <property type="entry name" value="BETA LACTAMASE DOMAIN"/>
    <property type="match status" value="1"/>
</dbReference>